<evidence type="ECO:0008006" key="4">
    <source>
        <dbReference type="Google" id="ProtNLM"/>
    </source>
</evidence>
<accession>A0A067L1R0</accession>
<keyword evidence="1" id="KW-0472">Membrane</keyword>
<proteinExistence type="predicted"/>
<keyword evidence="1" id="KW-0812">Transmembrane</keyword>
<name>A0A067L1R0_JATCU</name>
<protein>
    <recommendedName>
        <fullName evidence="4">Transmembrane protein</fullName>
    </recommendedName>
</protein>
<sequence>MMFVDETKSVVIACSASFAWNHNLEASFSDGFLWTHMMRMFFWIVEVLQMVFWASHVAVWISCYVHFVGTGSAAENRLHN</sequence>
<feature type="transmembrane region" description="Helical" evidence="1">
    <location>
        <begin position="40"/>
        <end position="67"/>
    </location>
</feature>
<dbReference type="AlphaFoldDB" id="A0A067L1R0"/>
<dbReference type="EMBL" id="KK914319">
    <property type="protein sequence ID" value="KDP41148.1"/>
    <property type="molecule type" value="Genomic_DNA"/>
</dbReference>
<keyword evidence="1" id="KW-1133">Transmembrane helix</keyword>
<dbReference type="Proteomes" id="UP000027138">
    <property type="component" value="Unassembled WGS sequence"/>
</dbReference>
<keyword evidence="3" id="KW-1185">Reference proteome</keyword>
<evidence type="ECO:0000313" key="3">
    <source>
        <dbReference type="Proteomes" id="UP000027138"/>
    </source>
</evidence>
<evidence type="ECO:0000313" key="2">
    <source>
        <dbReference type="EMBL" id="KDP41148.1"/>
    </source>
</evidence>
<organism evidence="2 3">
    <name type="scientific">Jatropha curcas</name>
    <name type="common">Barbados nut</name>
    <dbReference type="NCBI Taxonomy" id="180498"/>
    <lineage>
        <taxon>Eukaryota</taxon>
        <taxon>Viridiplantae</taxon>
        <taxon>Streptophyta</taxon>
        <taxon>Embryophyta</taxon>
        <taxon>Tracheophyta</taxon>
        <taxon>Spermatophyta</taxon>
        <taxon>Magnoliopsida</taxon>
        <taxon>eudicotyledons</taxon>
        <taxon>Gunneridae</taxon>
        <taxon>Pentapetalae</taxon>
        <taxon>rosids</taxon>
        <taxon>fabids</taxon>
        <taxon>Malpighiales</taxon>
        <taxon>Euphorbiaceae</taxon>
        <taxon>Crotonoideae</taxon>
        <taxon>Jatropheae</taxon>
        <taxon>Jatropha</taxon>
    </lineage>
</organism>
<evidence type="ECO:0000256" key="1">
    <source>
        <dbReference type="SAM" id="Phobius"/>
    </source>
</evidence>
<gene>
    <name evidence="2" type="ORF">JCGZ_03642</name>
</gene>
<reference evidence="2 3" key="1">
    <citation type="journal article" date="2014" name="PLoS ONE">
        <title>Global Analysis of Gene Expression Profiles in Physic Nut (Jatropha curcas L.) Seedlings Exposed to Salt Stress.</title>
        <authorList>
            <person name="Zhang L."/>
            <person name="Zhang C."/>
            <person name="Wu P."/>
            <person name="Chen Y."/>
            <person name="Li M."/>
            <person name="Jiang H."/>
            <person name="Wu G."/>
        </authorList>
    </citation>
    <scope>NUCLEOTIDE SEQUENCE [LARGE SCALE GENOMIC DNA]</scope>
    <source>
        <strain evidence="3">cv. GZQX0401</strain>
        <tissue evidence="2">Young leaves</tissue>
    </source>
</reference>